<sequence length="77" mass="8506">MSATLDRADFAGLVRDELGIDIDETELDRPFDALEGWDSVHLLTLLSLLEKETGAPLSLPDFLDAQSLASIYELVTR</sequence>
<dbReference type="InterPro" id="IPR009081">
    <property type="entry name" value="PP-bd_ACP"/>
</dbReference>
<dbReference type="SUPFAM" id="SSF47336">
    <property type="entry name" value="ACP-like"/>
    <property type="match status" value="1"/>
</dbReference>
<dbReference type="Pfam" id="PF00550">
    <property type="entry name" value="PP-binding"/>
    <property type="match status" value="1"/>
</dbReference>
<dbReference type="PROSITE" id="PS50075">
    <property type="entry name" value="CARRIER"/>
    <property type="match status" value="1"/>
</dbReference>
<dbReference type="InterPro" id="IPR036736">
    <property type="entry name" value="ACP-like_sf"/>
</dbReference>
<evidence type="ECO:0000259" key="1">
    <source>
        <dbReference type="PROSITE" id="PS50075"/>
    </source>
</evidence>
<dbReference type="Gene3D" id="1.10.1200.10">
    <property type="entry name" value="ACP-like"/>
    <property type="match status" value="1"/>
</dbReference>
<accession>A0A1V0QH56</accession>
<dbReference type="AlphaFoldDB" id="A0A1V0QH56"/>
<evidence type="ECO:0000313" key="2">
    <source>
        <dbReference type="EMBL" id="ARE67856.1"/>
    </source>
</evidence>
<dbReference type="EMBL" id="KY432814">
    <property type="protein sequence ID" value="ARE67856.1"/>
    <property type="molecule type" value="Genomic_DNA"/>
</dbReference>
<name>A0A1V0QH56_9ACTN</name>
<reference evidence="2" key="1">
    <citation type="journal article" date="2017" name="J. Nat. Prod.">
        <title>Bi- and Tetracyclic Spirotetronates from the Coal Mine Fire Isolate Streptomyces sp. LC-6-2.</title>
        <authorList>
            <person name="Wang X."/>
            <person name="Elshahawi S.I."/>
            <person name="Cai W."/>
            <person name="Zhang Y."/>
            <person name="Ponomareva L.V."/>
            <person name="Chen X."/>
            <person name="Copley G.C."/>
            <person name="Hower J.C."/>
            <person name="Zhan C.G."/>
            <person name="Parkin S."/>
            <person name="Rohr J."/>
            <person name="Van Lanen S.G."/>
            <person name="Shaaban K.A."/>
            <person name="Thorson J.S."/>
        </authorList>
    </citation>
    <scope>NUCLEOTIDE SEQUENCE</scope>
    <source>
        <strain evidence="2">LC-6-2</strain>
    </source>
</reference>
<protein>
    <submittedName>
        <fullName evidence="2">AbsA3</fullName>
    </submittedName>
</protein>
<feature type="domain" description="Carrier" evidence="1">
    <location>
        <begin position="1"/>
        <end position="77"/>
    </location>
</feature>
<organism evidence="2">
    <name type="scientific">Streptomyces sp. LC-6-2</name>
    <dbReference type="NCBI Taxonomy" id="1676287"/>
    <lineage>
        <taxon>Bacteria</taxon>
        <taxon>Bacillati</taxon>
        <taxon>Actinomycetota</taxon>
        <taxon>Actinomycetes</taxon>
        <taxon>Kitasatosporales</taxon>
        <taxon>Streptomycetaceae</taxon>
        <taxon>Streptomyces</taxon>
    </lineage>
</organism>
<proteinExistence type="predicted"/>